<keyword evidence="3" id="KW-1185">Reference proteome</keyword>
<dbReference type="InterPro" id="IPR000477">
    <property type="entry name" value="RT_dom"/>
</dbReference>
<gene>
    <name evidence="2" type="ORF">M0813_05318</name>
</gene>
<evidence type="ECO:0000259" key="1">
    <source>
        <dbReference type="PROSITE" id="PS50878"/>
    </source>
</evidence>
<dbReference type="InterPro" id="IPR043502">
    <property type="entry name" value="DNA/RNA_pol_sf"/>
</dbReference>
<dbReference type="Proteomes" id="UP001150062">
    <property type="component" value="Unassembled WGS sequence"/>
</dbReference>
<name>A0ABQ8XH38_9EUKA</name>
<dbReference type="PROSITE" id="PS50878">
    <property type="entry name" value="RT_POL"/>
    <property type="match status" value="1"/>
</dbReference>
<protein>
    <recommendedName>
        <fullName evidence="1">Reverse transcriptase domain-containing protein</fullName>
    </recommendedName>
</protein>
<proteinExistence type="predicted"/>
<dbReference type="SUPFAM" id="SSF56672">
    <property type="entry name" value="DNA/RNA polymerases"/>
    <property type="match status" value="1"/>
</dbReference>
<dbReference type="PANTHER" id="PTHR19446">
    <property type="entry name" value="REVERSE TRANSCRIPTASES"/>
    <property type="match status" value="1"/>
</dbReference>
<comment type="caution">
    <text evidence="2">The sequence shown here is derived from an EMBL/GenBank/DDBJ whole genome shotgun (WGS) entry which is preliminary data.</text>
</comment>
<organism evidence="2 3">
    <name type="scientific">Anaeramoeba flamelloides</name>
    <dbReference type="NCBI Taxonomy" id="1746091"/>
    <lineage>
        <taxon>Eukaryota</taxon>
        <taxon>Metamonada</taxon>
        <taxon>Anaeramoebidae</taxon>
        <taxon>Anaeramoeba</taxon>
    </lineage>
</organism>
<feature type="domain" description="Reverse transcriptase" evidence="1">
    <location>
        <begin position="293"/>
        <end position="517"/>
    </location>
</feature>
<accession>A0ABQ8XH38</accession>
<dbReference type="EMBL" id="JAOAOG010000296">
    <property type="protein sequence ID" value="KAJ6231956.1"/>
    <property type="molecule type" value="Genomic_DNA"/>
</dbReference>
<sequence length="819" mass="98080">MGDFNLNDFKLKETNLFNFQIIQNHRPSRINNNIDHFVTNIPESMVFPKCSVYDVAFSDHRMVKNKIAINVDTEFEDSWHIPDNTSFRRTFIRWSEESDFEMNPKTYENFLNSFKTKKQTLFKIEKQELEKIKLIKNLMGNPNLKEKIIRDSQKKWNKFIKSINTEFSNNQNFWQKINLLKDNNNKIVYNSPLFEKEYNQIVKKNSLPINNEIINLIKNFEINSIKKQNAKRKFIISEKEVYKTIKYMKVKSTSSPDKITHYKWESKNKDPSKKYWTFIKNITKIFNKWLNPKDGRFTEIINIIKKRKIIFIHKSGPEGDAKNYRPISINCTLARIFLKILNTKISYTWKYITKKQFGFRKSLGTRIAVLNFFYEFNKNTISTTSKYWTVTIDIAKCFDTINHTLLRLAIRKFLQESNIANFLVAYYSNKQPGVYQGDPLSPILFAYISHFFILLIDKIVHHVQMYADDLIIIIKGSIEERENTIDKIYEIIKNFGMKPNIGKTTRLNNIKYLGIMLNQEDHFNYNLEKAKQAFEDILHIIKNKKFAIGMRLQIYKSIILSKLTYGFELLNLNNHQMDEVDAWIKSCLQEIVILQKSYPTEILLTEFKIDKMKFTLTKRKHTLRIKLQKLGLDHLTYLLNTDSPHLLNINHKTITNKKKLDEFLYKYKENKMNDTLKNKSHKNWKTKNYYQILKMQNKRWKQQKYLSWESAKTILKLRGATCGLNRYSYVTTKYKSKVDQKCPNCNHPTEDIDHFLWDCTFYKDEREKWFLEFCHIDEFRAIFYQKDSLKLLSRLNLFYFFKPSLFYILNALTLRVNRK</sequence>
<dbReference type="Pfam" id="PF00078">
    <property type="entry name" value="RVT_1"/>
    <property type="match status" value="1"/>
</dbReference>
<reference evidence="2" key="1">
    <citation type="submission" date="2022-08" db="EMBL/GenBank/DDBJ databases">
        <title>Novel sulfate-reducing endosymbionts in the free-living metamonad Anaeramoeba.</title>
        <authorList>
            <person name="Jerlstrom-Hultqvist J."/>
            <person name="Cepicka I."/>
            <person name="Gallot-Lavallee L."/>
            <person name="Salas-Leiva D."/>
            <person name="Curtis B.A."/>
            <person name="Zahonova K."/>
            <person name="Pipaliya S."/>
            <person name="Dacks J."/>
            <person name="Roger A.J."/>
        </authorList>
    </citation>
    <scope>NUCLEOTIDE SEQUENCE</scope>
    <source>
        <strain evidence="2">Schooner1</strain>
    </source>
</reference>
<evidence type="ECO:0000313" key="3">
    <source>
        <dbReference type="Proteomes" id="UP001150062"/>
    </source>
</evidence>
<evidence type="ECO:0000313" key="2">
    <source>
        <dbReference type="EMBL" id="KAJ6231956.1"/>
    </source>
</evidence>